<feature type="domain" description="CUB" evidence="4">
    <location>
        <begin position="322"/>
        <end position="445"/>
    </location>
</feature>
<evidence type="ECO:0000259" key="4">
    <source>
        <dbReference type="PROSITE" id="PS01180"/>
    </source>
</evidence>
<sequence>MAASALLMCLQLSLFVTTKAVNAGCQCVVYDGTFGNEYGVFTSPNWPVPYEDNINCVLYTFQAQEDEIVELTFDEFDVQKSNLECRLGDYVMLFLHLEEAAVDQKTLENTILCGKIGDIDQTHYSSGPALIFEFHTDWRLGNNTGFRGTYRFLNRSLFLIDGEPLFGTNCDYQFFRGNKSQSKGYFFSPLYPSTYPHNVRCAYHFMGKYNEKVTVNFEKVRLQQGDMSCLYSVDKIKVHDGKDARSSLIGQLCNYHDFVEFFSTGPDLYIEFYSQSHFPGQGFKASFQFNEENINLGLNLPSTEPLNNGLLLPVIKEPRVPCDIWVTSTVSKNGTFASPNYPNSYPADIHCVYHFAARGKERVQIIFTDFDLHEPIPSRVNRDCEGVDVLQVFIKVKGQMEKIKNICGKTLPHQLMSNGPSMILEFHTNKGSTSSKGFQAFYRFVSDFGIREGSQDPQSVCGFVFNSLEQTNGTLTSPNYPGLYPRNTECHYFFIGRKTEKIQITFSHFDVEGVTPCSADTASDYVEFSNKRSTASKFPRHCGLNKPKTIESESDFFRVTFKSNSRFDGTGFKAFYQFTNQT</sequence>
<feature type="non-terminal residue" evidence="6">
    <location>
        <position position="582"/>
    </location>
</feature>
<dbReference type="Proteomes" id="UP000694941">
    <property type="component" value="Unplaced"/>
</dbReference>
<dbReference type="InterPro" id="IPR035914">
    <property type="entry name" value="Sperma_CUB_dom_sf"/>
</dbReference>
<dbReference type="RefSeq" id="XP_022257003.1">
    <property type="nucleotide sequence ID" value="XM_022401295.1"/>
</dbReference>
<gene>
    <name evidence="6" type="primary">LOC106471744</name>
</gene>
<keyword evidence="1" id="KW-1015">Disulfide bond</keyword>
<dbReference type="SMART" id="SM00042">
    <property type="entry name" value="CUB"/>
    <property type="match status" value="4"/>
</dbReference>
<dbReference type="CDD" id="cd00041">
    <property type="entry name" value="CUB"/>
    <property type="match status" value="4"/>
</dbReference>
<protein>
    <submittedName>
        <fullName evidence="6">Suppressor of lurcher protein 1-like</fullName>
    </submittedName>
</protein>
<keyword evidence="3" id="KW-0732">Signal</keyword>
<reference evidence="6" key="1">
    <citation type="submission" date="2025-08" db="UniProtKB">
        <authorList>
            <consortium name="RefSeq"/>
        </authorList>
    </citation>
    <scope>IDENTIFICATION</scope>
    <source>
        <tissue evidence="6">Muscle</tissue>
    </source>
</reference>
<dbReference type="SUPFAM" id="SSF49854">
    <property type="entry name" value="Spermadhesin, CUB domain"/>
    <property type="match status" value="4"/>
</dbReference>
<evidence type="ECO:0000313" key="5">
    <source>
        <dbReference type="Proteomes" id="UP000694941"/>
    </source>
</evidence>
<evidence type="ECO:0000256" key="1">
    <source>
        <dbReference type="ARBA" id="ARBA00023157"/>
    </source>
</evidence>
<dbReference type="InterPro" id="IPR053207">
    <property type="entry name" value="Non-NMDA_GluR_Accessory"/>
</dbReference>
<dbReference type="PANTHER" id="PTHR47537:SF2">
    <property type="entry name" value="CUBILIN"/>
    <property type="match status" value="1"/>
</dbReference>
<evidence type="ECO:0000256" key="3">
    <source>
        <dbReference type="SAM" id="SignalP"/>
    </source>
</evidence>
<comment type="caution">
    <text evidence="2">Lacks conserved residue(s) required for the propagation of feature annotation.</text>
</comment>
<evidence type="ECO:0000256" key="2">
    <source>
        <dbReference type="PROSITE-ProRule" id="PRU00059"/>
    </source>
</evidence>
<dbReference type="PROSITE" id="PS01180">
    <property type="entry name" value="CUB"/>
    <property type="match status" value="4"/>
</dbReference>
<feature type="domain" description="CUB" evidence="4">
    <location>
        <begin position="25"/>
        <end position="153"/>
    </location>
</feature>
<accession>A0ABM1TM97</accession>
<name>A0ABM1TM97_LIMPO</name>
<dbReference type="PANTHER" id="PTHR47537">
    <property type="entry name" value="CUBILIN"/>
    <property type="match status" value="1"/>
</dbReference>
<dbReference type="InterPro" id="IPR000859">
    <property type="entry name" value="CUB_dom"/>
</dbReference>
<dbReference type="GeneID" id="106471744"/>
<feature type="domain" description="CUB" evidence="4">
    <location>
        <begin position="170"/>
        <end position="290"/>
    </location>
</feature>
<dbReference type="Gene3D" id="2.60.120.290">
    <property type="entry name" value="Spermadhesin, CUB domain"/>
    <property type="match status" value="4"/>
</dbReference>
<feature type="chain" id="PRO_5046803577" evidence="3">
    <location>
        <begin position="21"/>
        <end position="582"/>
    </location>
</feature>
<evidence type="ECO:0000313" key="6">
    <source>
        <dbReference type="RefSeq" id="XP_022257003.1"/>
    </source>
</evidence>
<proteinExistence type="predicted"/>
<feature type="signal peptide" evidence="3">
    <location>
        <begin position="1"/>
        <end position="20"/>
    </location>
</feature>
<dbReference type="Pfam" id="PF00431">
    <property type="entry name" value="CUB"/>
    <property type="match status" value="4"/>
</dbReference>
<feature type="domain" description="CUB" evidence="4">
    <location>
        <begin position="461"/>
        <end position="579"/>
    </location>
</feature>
<organism evidence="5 6">
    <name type="scientific">Limulus polyphemus</name>
    <name type="common">Atlantic horseshoe crab</name>
    <dbReference type="NCBI Taxonomy" id="6850"/>
    <lineage>
        <taxon>Eukaryota</taxon>
        <taxon>Metazoa</taxon>
        <taxon>Ecdysozoa</taxon>
        <taxon>Arthropoda</taxon>
        <taxon>Chelicerata</taxon>
        <taxon>Merostomata</taxon>
        <taxon>Xiphosura</taxon>
        <taxon>Limulidae</taxon>
        <taxon>Limulus</taxon>
    </lineage>
</organism>
<keyword evidence="5" id="KW-1185">Reference proteome</keyword>